<comment type="caution">
    <text evidence="4">The sequence shown here is derived from an EMBL/GenBank/DDBJ whole genome shotgun (WGS) entry which is preliminary data.</text>
</comment>
<evidence type="ECO:0000256" key="1">
    <source>
        <dbReference type="SAM" id="Phobius"/>
    </source>
</evidence>
<evidence type="ECO:0000313" key="4">
    <source>
        <dbReference type="EMBL" id="MBL1411461.1"/>
    </source>
</evidence>
<dbReference type="Pfam" id="PF16344">
    <property type="entry name" value="FecR_C"/>
    <property type="match status" value="1"/>
</dbReference>
<organism evidence="4 5">
    <name type="scientific">Sphingobacterium faecale</name>
    <dbReference type="NCBI Taxonomy" id="2803775"/>
    <lineage>
        <taxon>Bacteria</taxon>
        <taxon>Pseudomonadati</taxon>
        <taxon>Bacteroidota</taxon>
        <taxon>Sphingobacteriia</taxon>
        <taxon>Sphingobacteriales</taxon>
        <taxon>Sphingobacteriaceae</taxon>
        <taxon>Sphingobacterium</taxon>
    </lineage>
</organism>
<evidence type="ECO:0000259" key="3">
    <source>
        <dbReference type="Pfam" id="PF16344"/>
    </source>
</evidence>
<evidence type="ECO:0000313" key="5">
    <source>
        <dbReference type="Proteomes" id="UP000625283"/>
    </source>
</evidence>
<dbReference type="PIRSF" id="PIRSF018266">
    <property type="entry name" value="FecR"/>
    <property type="match status" value="1"/>
</dbReference>
<dbReference type="Pfam" id="PF04773">
    <property type="entry name" value="FecR"/>
    <property type="match status" value="1"/>
</dbReference>
<keyword evidence="5" id="KW-1185">Reference proteome</keyword>
<dbReference type="InterPro" id="IPR006860">
    <property type="entry name" value="FecR"/>
</dbReference>
<protein>
    <submittedName>
        <fullName evidence="4">FecR domain-containing protein</fullName>
    </submittedName>
</protein>
<feature type="domain" description="Protein FecR C-terminal" evidence="3">
    <location>
        <begin position="256"/>
        <end position="324"/>
    </location>
</feature>
<gene>
    <name evidence="4" type="ORF">JKG61_22070</name>
</gene>
<keyword evidence="1" id="KW-0472">Membrane</keyword>
<sequence>MRRLDKDIWSVLSRALAGESDDEDDSILDEWLLDRNNKEVYDTIQRIRYRVDMEPGIACKEQVLEDVMGKIYDNTSPSKSGHFRVLIFSLAAAAIILVTATISLWLYRTAQPISIVEFTSGSGVSKIVLPDDTRVTLNKGSKVSYLSDFNKKERRLSLKGEAFFDVTRNPDKKFIVSTDRVDIHVLGTSFNLVAYPDRSEVTTTLYTGSLEMQDTHSGDFVRIKPGEEVNYNKQTSRMIVRQFDALRKSHWYREAIVFDAAPFHEVCSVLENTFGVTINFDNRIFSSKRFTGRFNHQESLEEILSIIQTSVPFRYIVSDNIIFINQP</sequence>
<keyword evidence="1" id="KW-0812">Transmembrane</keyword>
<dbReference type="InterPro" id="IPR012373">
    <property type="entry name" value="Ferrdict_sens_TM"/>
</dbReference>
<reference evidence="4 5" key="1">
    <citation type="submission" date="2021-01" db="EMBL/GenBank/DDBJ databases">
        <title>C459-1 draft genome sequence.</title>
        <authorList>
            <person name="Zhang X.-F."/>
        </authorList>
    </citation>
    <scope>NUCLEOTIDE SEQUENCE [LARGE SCALE GENOMIC DNA]</scope>
    <source>
        <strain evidence="5">C459-1</strain>
    </source>
</reference>
<dbReference type="Gene3D" id="3.55.50.30">
    <property type="match status" value="1"/>
</dbReference>
<dbReference type="InterPro" id="IPR032508">
    <property type="entry name" value="FecR_C"/>
</dbReference>
<feature type="domain" description="FecR protein" evidence="2">
    <location>
        <begin position="122"/>
        <end position="209"/>
    </location>
</feature>
<feature type="transmembrane region" description="Helical" evidence="1">
    <location>
        <begin position="85"/>
        <end position="107"/>
    </location>
</feature>
<dbReference type="PANTHER" id="PTHR30273">
    <property type="entry name" value="PERIPLASMIC SIGNAL SENSOR AND SIGMA FACTOR ACTIVATOR FECR-RELATED"/>
    <property type="match status" value="1"/>
</dbReference>
<evidence type="ECO:0000259" key="2">
    <source>
        <dbReference type="Pfam" id="PF04773"/>
    </source>
</evidence>
<accession>A0ABS1RC93</accession>
<dbReference type="Gene3D" id="2.60.120.1440">
    <property type="match status" value="1"/>
</dbReference>
<dbReference type="RefSeq" id="WP_202105175.1">
    <property type="nucleotide sequence ID" value="NZ_JAERTY010000017.1"/>
</dbReference>
<dbReference type="Proteomes" id="UP000625283">
    <property type="component" value="Unassembled WGS sequence"/>
</dbReference>
<keyword evidence="1" id="KW-1133">Transmembrane helix</keyword>
<proteinExistence type="predicted"/>
<name>A0ABS1RC93_9SPHI</name>
<dbReference type="EMBL" id="JAERTY010000017">
    <property type="protein sequence ID" value="MBL1411461.1"/>
    <property type="molecule type" value="Genomic_DNA"/>
</dbReference>
<dbReference type="PANTHER" id="PTHR30273:SF2">
    <property type="entry name" value="PROTEIN FECR"/>
    <property type="match status" value="1"/>
</dbReference>